<dbReference type="PANTHER" id="PTHR30511">
    <property type="entry name" value="ALANINE RACEMASE"/>
    <property type="match status" value="1"/>
</dbReference>
<dbReference type="Gene3D" id="3.20.20.10">
    <property type="entry name" value="Alanine racemase"/>
    <property type="match status" value="1"/>
</dbReference>
<reference evidence="5" key="1">
    <citation type="journal article" date="2020" name="Nature">
        <title>Giant virus diversity and host interactions through global metagenomics.</title>
        <authorList>
            <person name="Schulz F."/>
            <person name="Roux S."/>
            <person name="Paez-Espino D."/>
            <person name="Jungbluth S."/>
            <person name="Walsh D.A."/>
            <person name="Denef V.J."/>
            <person name="McMahon K.D."/>
            <person name="Konstantinidis K.T."/>
            <person name="Eloe-Fadrosh E.A."/>
            <person name="Kyrpides N.C."/>
            <person name="Woyke T."/>
        </authorList>
    </citation>
    <scope>NUCLEOTIDE SEQUENCE</scope>
    <source>
        <strain evidence="5">GVMAG-M-3300023179-4</strain>
    </source>
</reference>
<evidence type="ECO:0000256" key="1">
    <source>
        <dbReference type="ARBA" id="ARBA00001933"/>
    </source>
</evidence>
<evidence type="ECO:0000313" key="5">
    <source>
        <dbReference type="EMBL" id="QHT73869.1"/>
    </source>
</evidence>
<keyword evidence="2" id="KW-0663">Pyridoxal phosphate</keyword>
<dbReference type="GO" id="GO:0030632">
    <property type="term" value="P:D-alanine biosynthetic process"/>
    <property type="evidence" value="ECO:0007669"/>
    <property type="project" value="TreeGrafter"/>
</dbReference>
<accession>A0A6C0H0A6</accession>
<dbReference type="InterPro" id="IPR000821">
    <property type="entry name" value="Ala_racemase"/>
</dbReference>
<keyword evidence="3" id="KW-0413">Isomerase</keyword>
<name>A0A6C0H0A6_9ZZZZ</name>
<dbReference type="GO" id="GO:0030170">
    <property type="term" value="F:pyridoxal phosphate binding"/>
    <property type="evidence" value="ECO:0007669"/>
    <property type="project" value="TreeGrafter"/>
</dbReference>
<dbReference type="InterPro" id="IPR001608">
    <property type="entry name" value="Ala_racemase_N"/>
</dbReference>
<protein>
    <recommendedName>
        <fullName evidence="4">Alanine racemase N-terminal domain-containing protein</fullName>
    </recommendedName>
</protein>
<feature type="domain" description="Alanine racemase N-terminal" evidence="4">
    <location>
        <begin position="5"/>
        <end position="247"/>
    </location>
</feature>
<dbReference type="InterPro" id="IPR029066">
    <property type="entry name" value="PLP-binding_barrel"/>
</dbReference>
<dbReference type="Gene3D" id="2.40.37.10">
    <property type="entry name" value="Lyase, Ornithine Decarboxylase, Chain A, domain 1"/>
    <property type="match status" value="1"/>
</dbReference>
<dbReference type="SUPFAM" id="SSF51419">
    <property type="entry name" value="PLP-binding barrel"/>
    <property type="match status" value="1"/>
</dbReference>
<organism evidence="5">
    <name type="scientific">viral metagenome</name>
    <dbReference type="NCBI Taxonomy" id="1070528"/>
    <lineage>
        <taxon>unclassified sequences</taxon>
        <taxon>metagenomes</taxon>
        <taxon>organismal metagenomes</taxon>
    </lineage>
</organism>
<sequence>MNENIKLEFVTNNIKKIDKIIKNKSKIGIVFKDRYSLTSKMNLSYFAYLLSKNTDLIDIFLFNNLSNAIIARKLGITKPIILLYYISPEEVQLALDNDIEITCPNIEWLKKTLLITNFTNNKLKLHCYYDSKLGREGFIDETELYNLLSEIKNYTNIELVGLGTKFNQTTDEINIIKLNYLSSETMNSIMKDYISTQVNKFNSIINYCKNNNLINKNTKIHAACTREVLAEYIETYYDFVRIGTLAFSTILNPFKIQAEILDIKKIPEDFCIGYFCKHKTTKNITIAYIKNYNISDPIFMYKNIVINPISNITFDPFLLDIDKIKDIIKIGDKIDVISTNIFYFP</sequence>
<dbReference type="InterPro" id="IPR009006">
    <property type="entry name" value="Ala_racemase/Decarboxylase_C"/>
</dbReference>
<dbReference type="GO" id="GO:0008784">
    <property type="term" value="F:alanine racemase activity"/>
    <property type="evidence" value="ECO:0007669"/>
    <property type="project" value="TreeGrafter"/>
</dbReference>
<evidence type="ECO:0000259" key="4">
    <source>
        <dbReference type="Pfam" id="PF01168"/>
    </source>
</evidence>
<dbReference type="GO" id="GO:0005829">
    <property type="term" value="C:cytosol"/>
    <property type="evidence" value="ECO:0007669"/>
    <property type="project" value="TreeGrafter"/>
</dbReference>
<evidence type="ECO:0000256" key="2">
    <source>
        <dbReference type="ARBA" id="ARBA00022898"/>
    </source>
</evidence>
<comment type="cofactor">
    <cofactor evidence="1">
        <name>pyridoxal 5'-phosphate</name>
        <dbReference type="ChEBI" id="CHEBI:597326"/>
    </cofactor>
</comment>
<dbReference type="Pfam" id="PF01168">
    <property type="entry name" value="Ala_racemase_N"/>
    <property type="match status" value="1"/>
</dbReference>
<dbReference type="EMBL" id="MN739833">
    <property type="protein sequence ID" value="QHT73869.1"/>
    <property type="molecule type" value="Genomic_DNA"/>
</dbReference>
<dbReference type="AlphaFoldDB" id="A0A6C0H0A6"/>
<dbReference type="PANTHER" id="PTHR30511:SF0">
    <property type="entry name" value="ALANINE RACEMASE, CATABOLIC-RELATED"/>
    <property type="match status" value="1"/>
</dbReference>
<proteinExistence type="predicted"/>
<evidence type="ECO:0000256" key="3">
    <source>
        <dbReference type="ARBA" id="ARBA00023235"/>
    </source>
</evidence>